<sequence length="172" mass="19305">MDVLDQLDNLWLVCFTVFGLTGLCFALSGLKNKPVCLRSKLHSPRSGTASQSISPEKKPAQYADTLPPQGRQALAALPEFATGIHEVDEEKVLKHILPMTVDYTTCGEDRYTPMGFSMAEIKALGDFPDYAKLSGVPLPREYPEFKIEKALPRPYRPFRWGYHQTMCTFAYA</sequence>
<organism evidence="2 3">
    <name type="scientific">Aspergillus oryzae</name>
    <name type="common">Yellow koji mold</name>
    <dbReference type="NCBI Taxonomy" id="5062"/>
    <lineage>
        <taxon>Eukaryota</taxon>
        <taxon>Fungi</taxon>
        <taxon>Dikarya</taxon>
        <taxon>Ascomycota</taxon>
        <taxon>Pezizomycotina</taxon>
        <taxon>Eurotiomycetes</taxon>
        <taxon>Eurotiomycetidae</taxon>
        <taxon>Eurotiales</taxon>
        <taxon>Aspergillaceae</taxon>
        <taxon>Aspergillus</taxon>
        <taxon>Aspergillus subgen. Circumdati</taxon>
    </lineage>
</organism>
<evidence type="ECO:0000313" key="2">
    <source>
        <dbReference type="EMBL" id="GMG33812.1"/>
    </source>
</evidence>
<dbReference type="AlphaFoldDB" id="A0AAN4YTP2"/>
<feature type="compositionally biased region" description="Polar residues" evidence="1">
    <location>
        <begin position="45"/>
        <end position="54"/>
    </location>
</feature>
<evidence type="ECO:0000313" key="3">
    <source>
        <dbReference type="Proteomes" id="UP001165205"/>
    </source>
</evidence>
<comment type="caution">
    <text evidence="2">The sequence shown here is derived from an EMBL/GenBank/DDBJ whole genome shotgun (WGS) entry which is preliminary data.</text>
</comment>
<protein>
    <submittedName>
        <fullName evidence="2">Unnamed protein product</fullName>
    </submittedName>
</protein>
<reference evidence="2" key="1">
    <citation type="submission" date="2023-04" db="EMBL/GenBank/DDBJ databases">
        <title>Aspergillus oryzae NBRC 4228.</title>
        <authorList>
            <person name="Ichikawa N."/>
            <person name="Sato H."/>
            <person name="Tonouchi N."/>
        </authorList>
    </citation>
    <scope>NUCLEOTIDE SEQUENCE</scope>
    <source>
        <strain evidence="2">NBRC 4228</strain>
    </source>
</reference>
<dbReference type="EMBL" id="BSYA01000125">
    <property type="protein sequence ID" value="GMG33812.1"/>
    <property type="molecule type" value="Genomic_DNA"/>
</dbReference>
<gene>
    <name evidence="2" type="ORF">Aory04_000926900</name>
</gene>
<evidence type="ECO:0000256" key="1">
    <source>
        <dbReference type="SAM" id="MobiDB-lite"/>
    </source>
</evidence>
<feature type="region of interest" description="Disordered" evidence="1">
    <location>
        <begin position="42"/>
        <end position="64"/>
    </location>
</feature>
<name>A0AAN4YTP2_ASPOZ</name>
<proteinExistence type="predicted"/>
<accession>A0AAN4YTP2</accession>
<dbReference type="Proteomes" id="UP001165205">
    <property type="component" value="Unassembled WGS sequence"/>
</dbReference>